<dbReference type="RefSeq" id="XP_026665457.1">
    <property type="nucleotide sequence ID" value="XM_026809656.2"/>
</dbReference>
<organism evidence="1 2">
    <name type="scientific">Phoenix dactylifera</name>
    <name type="common">Date palm</name>
    <dbReference type="NCBI Taxonomy" id="42345"/>
    <lineage>
        <taxon>Eukaryota</taxon>
        <taxon>Viridiplantae</taxon>
        <taxon>Streptophyta</taxon>
        <taxon>Embryophyta</taxon>
        <taxon>Tracheophyta</taxon>
        <taxon>Spermatophyta</taxon>
        <taxon>Magnoliopsida</taxon>
        <taxon>Liliopsida</taxon>
        <taxon>Arecaceae</taxon>
        <taxon>Coryphoideae</taxon>
        <taxon>Phoeniceae</taxon>
        <taxon>Phoenix</taxon>
    </lineage>
</organism>
<dbReference type="AlphaFoldDB" id="A0A8B8JC12"/>
<dbReference type="InterPro" id="IPR038956">
    <property type="entry name" value="LEA_5"/>
</dbReference>
<evidence type="ECO:0000313" key="1">
    <source>
        <dbReference type="Proteomes" id="UP000228380"/>
    </source>
</evidence>
<dbReference type="PANTHER" id="PTHR34671:SF11">
    <property type="entry name" value="EM-LIKE PROTEIN GEA1"/>
    <property type="match status" value="1"/>
</dbReference>
<name>A0A8B8JC12_PHODC</name>
<proteinExistence type="predicted"/>
<dbReference type="OrthoDB" id="540492at2759"/>
<dbReference type="GeneID" id="113463593"/>
<keyword evidence="1" id="KW-1185">Reference proteome</keyword>
<dbReference type="Pfam" id="PF00477">
    <property type="entry name" value="LEA_5"/>
    <property type="match status" value="1"/>
</dbReference>
<gene>
    <name evidence="2" type="primary">LOC113463593</name>
</gene>
<protein>
    <submittedName>
        <fullName evidence="2">Protein EMB-1-like</fullName>
    </submittedName>
</protein>
<evidence type="ECO:0000313" key="2">
    <source>
        <dbReference type="RefSeq" id="XP_026665457.1"/>
    </source>
</evidence>
<sequence>MATQQERAGPDASARQGEIVIPGGVCGKSLESQEHLAEGRSFGGQTWREQLGAEGRKGKFSTMDESRGERAAIEGINIHESECRS</sequence>
<reference evidence="2" key="2">
    <citation type="submission" date="2025-08" db="UniProtKB">
        <authorList>
            <consortium name="RefSeq"/>
        </authorList>
    </citation>
    <scope>IDENTIFICATION</scope>
    <source>
        <tissue evidence="2">Young leaves</tissue>
    </source>
</reference>
<dbReference type="KEGG" id="pda:113463593"/>
<dbReference type="InterPro" id="IPR000389">
    <property type="entry name" value="Small_hydrophilic_seed_prot"/>
</dbReference>
<accession>A0A8B8JC12</accession>
<dbReference type="PANTHER" id="PTHR34671">
    <property type="entry name" value="EM-LIKE PROTEIN GEA1"/>
    <property type="match status" value="1"/>
</dbReference>
<dbReference type="Proteomes" id="UP000228380">
    <property type="component" value="Chromosome 13"/>
</dbReference>
<reference evidence="1" key="1">
    <citation type="journal article" date="2019" name="Nat. Commun.">
        <title>Genome-wide association mapping of date palm fruit traits.</title>
        <authorList>
            <person name="Hazzouri K.M."/>
            <person name="Gros-Balthazard M."/>
            <person name="Flowers J.M."/>
            <person name="Copetti D."/>
            <person name="Lemansour A."/>
            <person name="Lebrun M."/>
            <person name="Masmoudi K."/>
            <person name="Ferrand S."/>
            <person name="Dhar M.I."/>
            <person name="Fresquez Z.A."/>
            <person name="Rosas U."/>
            <person name="Zhang J."/>
            <person name="Talag J."/>
            <person name="Lee S."/>
            <person name="Kudrna D."/>
            <person name="Powell R.F."/>
            <person name="Leitch I.J."/>
            <person name="Krueger R.R."/>
            <person name="Wing R.A."/>
            <person name="Amiri K.M.A."/>
            <person name="Purugganan M.D."/>
        </authorList>
    </citation>
    <scope>NUCLEOTIDE SEQUENCE [LARGE SCALE GENOMIC DNA]</scope>
    <source>
        <strain evidence="1">cv. Khalas</strain>
    </source>
</reference>
<dbReference type="GO" id="GO:0009737">
    <property type="term" value="P:response to abscisic acid"/>
    <property type="evidence" value="ECO:0007669"/>
    <property type="project" value="TreeGrafter"/>
</dbReference>
<dbReference type="GO" id="GO:0005829">
    <property type="term" value="C:cytosol"/>
    <property type="evidence" value="ECO:0007669"/>
    <property type="project" value="TreeGrafter"/>
</dbReference>